<name>A0A919NLK1_9ACTN</name>
<dbReference type="PANTHER" id="PTHR33164:SF43">
    <property type="entry name" value="HTH-TYPE TRANSCRIPTIONAL REPRESSOR YETL"/>
    <property type="match status" value="1"/>
</dbReference>
<keyword evidence="1" id="KW-0805">Transcription regulation</keyword>
<dbReference type="GO" id="GO:0003700">
    <property type="term" value="F:DNA-binding transcription factor activity"/>
    <property type="evidence" value="ECO:0007669"/>
    <property type="project" value="InterPro"/>
</dbReference>
<dbReference type="GO" id="GO:0003677">
    <property type="term" value="F:DNA binding"/>
    <property type="evidence" value="ECO:0007669"/>
    <property type="project" value="UniProtKB-KW"/>
</dbReference>
<accession>A0A919NLK1</accession>
<dbReference type="PROSITE" id="PS01117">
    <property type="entry name" value="HTH_MARR_1"/>
    <property type="match status" value="1"/>
</dbReference>
<dbReference type="RefSeq" id="WP_203806030.1">
    <property type="nucleotide sequence ID" value="NZ_BOMY01000022.1"/>
</dbReference>
<dbReference type="EMBL" id="BOMY01000022">
    <property type="protein sequence ID" value="GIF20413.1"/>
    <property type="molecule type" value="Genomic_DNA"/>
</dbReference>
<dbReference type="InterPro" id="IPR039422">
    <property type="entry name" value="MarR/SlyA-like"/>
</dbReference>
<dbReference type="PROSITE" id="PS50995">
    <property type="entry name" value="HTH_MARR_2"/>
    <property type="match status" value="1"/>
</dbReference>
<dbReference type="InterPro" id="IPR036390">
    <property type="entry name" value="WH_DNA-bd_sf"/>
</dbReference>
<evidence type="ECO:0000313" key="5">
    <source>
        <dbReference type="EMBL" id="GIF20413.1"/>
    </source>
</evidence>
<comment type="caution">
    <text evidence="5">The sequence shown here is derived from an EMBL/GenBank/DDBJ whole genome shotgun (WGS) entry which is preliminary data.</text>
</comment>
<evidence type="ECO:0000313" key="6">
    <source>
        <dbReference type="Proteomes" id="UP000623608"/>
    </source>
</evidence>
<protein>
    <recommendedName>
        <fullName evidence="4">HTH marR-type domain-containing protein</fullName>
    </recommendedName>
</protein>
<gene>
    <name evidence="5" type="ORF">Ate02nite_31430</name>
</gene>
<dbReference type="AlphaFoldDB" id="A0A919NLK1"/>
<dbReference type="SMART" id="SM00347">
    <property type="entry name" value="HTH_MARR"/>
    <property type="match status" value="1"/>
</dbReference>
<keyword evidence="6" id="KW-1185">Reference proteome</keyword>
<sequence>MAHYDDDSYNAALDRLLLLTVMLNDDMHRGLATDGLTPSRTSLLWTLRRIGPCSQKAIAAAMQISPRTVTGLVDGLVATGFVTREPDPADRRAVLVTFTAKGTAAVDSLIAQQREFSRQLFAAMPPERFAGLVAGLDDVLGTLHALGLRSPF</sequence>
<dbReference type="Proteomes" id="UP000623608">
    <property type="component" value="Unassembled WGS sequence"/>
</dbReference>
<keyword evidence="3" id="KW-0804">Transcription</keyword>
<keyword evidence="2" id="KW-0238">DNA-binding</keyword>
<dbReference type="InterPro" id="IPR000835">
    <property type="entry name" value="HTH_MarR-typ"/>
</dbReference>
<evidence type="ECO:0000256" key="1">
    <source>
        <dbReference type="ARBA" id="ARBA00023015"/>
    </source>
</evidence>
<dbReference type="Pfam" id="PF01047">
    <property type="entry name" value="MarR"/>
    <property type="match status" value="1"/>
</dbReference>
<organism evidence="5 6">
    <name type="scientific">Paractinoplanes tereljensis</name>
    <dbReference type="NCBI Taxonomy" id="571912"/>
    <lineage>
        <taxon>Bacteria</taxon>
        <taxon>Bacillati</taxon>
        <taxon>Actinomycetota</taxon>
        <taxon>Actinomycetes</taxon>
        <taxon>Micromonosporales</taxon>
        <taxon>Micromonosporaceae</taxon>
        <taxon>Paractinoplanes</taxon>
    </lineage>
</organism>
<dbReference type="InterPro" id="IPR023187">
    <property type="entry name" value="Tscrpt_reg_MarR-type_CS"/>
</dbReference>
<evidence type="ECO:0000259" key="4">
    <source>
        <dbReference type="PROSITE" id="PS50995"/>
    </source>
</evidence>
<feature type="domain" description="HTH marR-type" evidence="4">
    <location>
        <begin position="9"/>
        <end position="141"/>
    </location>
</feature>
<evidence type="ECO:0000256" key="3">
    <source>
        <dbReference type="ARBA" id="ARBA00023163"/>
    </source>
</evidence>
<proteinExistence type="predicted"/>
<dbReference type="InterPro" id="IPR036388">
    <property type="entry name" value="WH-like_DNA-bd_sf"/>
</dbReference>
<evidence type="ECO:0000256" key="2">
    <source>
        <dbReference type="ARBA" id="ARBA00023125"/>
    </source>
</evidence>
<dbReference type="GO" id="GO:0006950">
    <property type="term" value="P:response to stress"/>
    <property type="evidence" value="ECO:0007669"/>
    <property type="project" value="TreeGrafter"/>
</dbReference>
<dbReference type="SUPFAM" id="SSF46785">
    <property type="entry name" value="Winged helix' DNA-binding domain"/>
    <property type="match status" value="1"/>
</dbReference>
<reference evidence="5" key="1">
    <citation type="submission" date="2021-01" db="EMBL/GenBank/DDBJ databases">
        <title>Whole genome shotgun sequence of Actinoplanes tereljensis NBRC 105297.</title>
        <authorList>
            <person name="Komaki H."/>
            <person name="Tamura T."/>
        </authorList>
    </citation>
    <scope>NUCLEOTIDE SEQUENCE</scope>
    <source>
        <strain evidence="5">NBRC 105297</strain>
    </source>
</reference>
<dbReference type="PANTHER" id="PTHR33164">
    <property type="entry name" value="TRANSCRIPTIONAL REGULATOR, MARR FAMILY"/>
    <property type="match status" value="1"/>
</dbReference>
<dbReference type="Gene3D" id="1.10.10.10">
    <property type="entry name" value="Winged helix-like DNA-binding domain superfamily/Winged helix DNA-binding domain"/>
    <property type="match status" value="1"/>
</dbReference>